<feature type="region of interest" description="Disordered" evidence="1">
    <location>
        <begin position="454"/>
        <end position="521"/>
    </location>
</feature>
<dbReference type="EMBL" id="KV425613">
    <property type="protein sequence ID" value="KZT20948.1"/>
    <property type="molecule type" value="Genomic_DNA"/>
</dbReference>
<feature type="region of interest" description="Disordered" evidence="1">
    <location>
        <begin position="181"/>
        <end position="236"/>
    </location>
</feature>
<reference evidence="2 3" key="1">
    <citation type="journal article" date="2016" name="Mol. Biol. Evol.">
        <title>Comparative Genomics of Early-Diverging Mushroom-Forming Fungi Provides Insights into the Origins of Lignocellulose Decay Capabilities.</title>
        <authorList>
            <person name="Nagy L.G."/>
            <person name="Riley R."/>
            <person name="Tritt A."/>
            <person name="Adam C."/>
            <person name="Daum C."/>
            <person name="Floudas D."/>
            <person name="Sun H."/>
            <person name="Yadav J.S."/>
            <person name="Pangilinan J."/>
            <person name="Larsson K.H."/>
            <person name="Matsuura K."/>
            <person name="Barry K."/>
            <person name="Labutti K."/>
            <person name="Kuo R."/>
            <person name="Ohm R.A."/>
            <person name="Bhattacharya S.S."/>
            <person name="Shirouzu T."/>
            <person name="Yoshinaga Y."/>
            <person name="Martin F.M."/>
            <person name="Grigoriev I.V."/>
            <person name="Hibbett D.S."/>
        </authorList>
    </citation>
    <scope>NUCLEOTIDE SEQUENCE [LARGE SCALE GENOMIC DNA]</scope>
    <source>
        <strain evidence="2 3">HHB14362 ss-1</strain>
    </source>
</reference>
<accession>A0A165PF20</accession>
<sequence>MDFWRNSDYVTLRAVDSSTAWPEETKSLTEQLKEPLPSWIYNGPHPFVSDHCMSLAAELQEQRSALLIDLVDTPFKGSCLDDALRQCFDMGLRATALLRSVMLSECEMTQEPIPKISTFANLVRDLMLLQTPNLLPLEQVEYVLPRHPEFAHNPLFKFTRKTAIAPLILCHRPSKSCNGSALHFPSTPPDSTGSLSPRDLCSASADDPRGLQCSSSPSRDVSLSAGTPESLLHPAEKSVPRRWEAWELAALDHACTEPESEPESEESDDDSSPGELEPSLNKHLLASASSSDRPVFPILCMAVREEIFGLIASSLYQRYAWRIKDPVVGLTYRHGSPMMQVVVGWLDDAEMSDGELPHVNIAFGNSVKYPVSLGIFNLCDPIGTLRLIAFLSSLRKHMEHFCSCTSDALVTDSVIPVIWRSDFDLEEENDNESEDLDSGIAKWADEVAVAISDSPGSGTVIRRTAMTENKPKTRSSTRSSTQSSSAASHSSQQNTKRLLTVPEDGGLIVPTPTQSPKAPKKNTAISLKSGRVSCSALARGSAQTWGEDKEDHLLQWMADRMAMLAAFFNEPDHEALKLYEKYTAFRWPEEWKTLEGMPIVDPLVENLKEELYLSYRAREEHVADGSASPADFIPSNSPIHTMVQSRLSVILYACQGARSRQESNEEHNIYEADTRRAWDVLLAGLFQSEDTFALPERIINLPKNINKEHGYSDTFHSTFDAYISQQNESNVTRLNRERRSMSKELYDYIFRYTRKVSNFMEKWWFGKDTFTTDSKERGDKESLDGKCDQVCTVRLRDFYPLGVSELRKDHRFILQADRSTQTDPSPPPLTASPSQQQKPESRKPDNRSNQTNVKMSPANLFGGPRNEARFAHPKDPGSELSQSFQRLKISSSNAAGTGALQTKQEGAAKEFRSLYAPVLLTEYKKASEADAHVGINQARLYTVAGSKFLAHLGVYDFPVFGLVTDGARGAVSCTYTSPPEKKEGARSTKAPLLETTRVTEGNARIFDISTPLGAFHFSTFLCMLVKEHAPLLEERLNRVRKEFQSRCLAKDPSLLWSMTLQLAPPEDFGV</sequence>
<feature type="compositionally biased region" description="Polar residues" evidence="1">
    <location>
        <begin position="212"/>
        <end position="227"/>
    </location>
</feature>
<name>A0A165PF20_9AGAM</name>
<gene>
    <name evidence="2" type="ORF">NEOLEDRAFT_1244908</name>
</gene>
<keyword evidence="3" id="KW-1185">Reference proteome</keyword>
<protein>
    <submittedName>
        <fullName evidence="2">Uncharacterized protein</fullName>
    </submittedName>
</protein>
<dbReference type="Proteomes" id="UP000076761">
    <property type="component" value="Unassembled WGS sequence"/>
</dbReference>
<proteinExistence type="predicted"/>
<dbReference type="AlphaFoldDB" id="A0A165PF20"/>
<evidence type="ECO:0000313" key="2">
    <source>
        <dbReference type="EMBL" id="KZT20948.1"/>
    </source>
</evidence>
<dbReference type="InParanoid" id="A0A165PF20"/>
<evidence type="ECO:0000256" key="1">
    <source>
        <dbReference type="SAM" id="MobiDB-lite"/>
    </source>
</evidence>
<feature type="region of interest" description="Disordered" evidence="1">
    <location>
        <begin position="817"/>
        <end position="882"/>
    </location>
</feature>
<feature type="compositionally biased region" description="Basic and acidic residues" evidence="1">
    <location>
        <begin position="866"/>
        <end position="877"/>
    </location>
</feature>
<evidence type="ECO:0000313" key="3">
    <source>
        <dbReference type="Proteomes" id="UP000076761"/>
    </source>
</evidence>
<feature type="region of interest" description="Disordered" evidence="1">
    <location>
        <begin position="254"/>
        <end position="278"/>
    </location>
</feature>
<dbReference type="OrthoDB" id="2758165at2759"/>
<feature type="compositionally biased region" description="Acidic residues" evidence="1">
    <location>
        <begin position="258"/>
        <end position="272"/>
    </location>
</feature>
<organism evidence="2 3">
    <name type="scientific">Neolentinus lepideus HHB14362 ss-1</name>
    <dbReference type="NCBI Taxonomy" id="1314782"/>
    <lineage>
        <taxon>Eukaryota</taxon>
        <taxon>Fungi</taxon>
        <taxon>Dikarya</taxon>
        <taxon>Basidiomycota</taxon>
        <taxon>Agaricomycotina</taxon>
        <taxon>Agaricomycetes</taxon>
        <taxon>Gloeophyllales</taxon>
        <taxon>Gloeophyllaceae</taxon>
        <taxon>Neolentinus</taxon>
    </lineage>
</organism>
<feature type="compositionally biased region" description="Low complexity" evidence="1">
    <location>
        <begin position="474"/>
        <end position="493"/>
    </location>
</feature>